<evidence type="ECO:0000256" key="3">
    <source>
        <dbReference type="ARBA" id="ARBA00004902"/>
    </source>
</evidence>
<dbReference type="SUPFAM" id="SSF52304">
    <property type="entry name" value="Type II 3-dehydroquinate dehydratase"/>
    <property type="match status" value="1"/>
</dbReference>
<keyword evidence="14" id="KW-1185">Reference proteome</keyword>
<dbReference type="GO" id="GO:0009073">
    <property type="term" value="P:aromatic amino acid family biosynthetic process"/>
    <property type="evidence" value="ECO:0007669"/>
    <property type="project" value="UniProtKB-KW"/>
</dbReference>
<evidence type="ECO:0000256" key="8">
    <source>
        <dbReference type="ARBA" id="ARBA00023239"/>
    </source>
</evidence>
<feature type="active site" description="Proton donor" evidence="9 10">
    <location>
        <position position="100"/>
    </location>
</feature>
<dbReference type="NCBIfam" id="TIGR01088">
    <property type="entry name" value="aroQ"/>
    <property type="match status" value="1"/>
</dbReference>
<dbReference type="PATRIC" id="fig|1317121.7.peg.3416"/>
<evidence type="ECO:0000313" key="13">
    <source>
        <dbReference type="EMBL" id="KNG92944.1"/>
    </source>
</evidence>
<evidence type="ECO:0000256" key="5">
    <source>
        <dbReference type="ARBA" id="ARBA00011193"/>
    </source>
</evidence>
<name>A0A0L1JMH2_9RHOB</name>
<comment type="caution">
    <text evidence="13">The sequence shown here is derived from an EMBL/GenBank/DDBJ whole genome shotgun (WGS) entry which is preliminary data.</text>
</comment>
<comment type="function">
    <text evidence="2 9">Catalyzes a trans-dehydration via an enolate intermediate.</text>
</comment>
<organism evidence="13 14">
    <name type="scientific">Pseudaestuariivita atlantica</name>
    <dbReference type="NCBI Taxonomy" id="1317121"/>
    <lineage>
        <taxon>Bacteria</taxon>
        <taxon>Pseudomonadati</taxon>
        <taxon>Pseudomonadota</taxon>
        <taxon>Alphaproteobacteria</taxon>
        <taxon>Rhodobacterales</taxon>
        <taxon>Paracoccaceae</taxon>
        <taxon>Pseudaestuariivita</taxon>
    </lineage>
</organism>
<evidence type="ECO:0000256" key="6">
    <source>
        <dbReference type="ARBA" id="ARBA00012060"/>
    </source>
</evidence>
<feature type="binding site" evidence="9 11">
    <location>
        <position position="87"/>
    </location>
    <ligand>
        <name>substrate</name>
    </ligand>
</feature>
<evidence type="ECO:0000256" key="9">
    <source>
        <dbReference type="HAMAP-Rule" id="MF_00169"/>
    </source>
</evidence>
<dbReference type="UniPathway" id="UPA00053">
    <property type="reaction ID" value="UER00086"/>
</dbReference>
<keyword evidence="8 9" id="KW-0456">Lyase</keyword>
<dbReference type="GO" id="GO:0003855">
    <property type="term" value="F:3-dehydroquinate dehydratase activity"/>
    <property type="evidence" value="ECO:0007669"/>
    <property type="project" value="UniProtKB-UniRule"/>
</dbReference>
<comment type="catalytic activity">
    <reaction evidence="1 9">
        <text>3-dehydroquinate = 3-dehydroshikimate + H2O</text>
        <dbReference type="Rhea" id="RHEA:21096"/>
        <dbReference type="ChEBI" id="CHEBI:15377"/>
        <dbReference type="ChEBI" id="CHEBI:16630"/>
        <dbReference type="ChEBI" id="CHEBI:32364"/>
        <dbReference type="EC" id="4.2.1.10"/>
    </reaction>
</comment>
<feature type="binding site" evidence="9 11">
    <location>
        <begin position="101"/>
        <end position="102"/>
    </location>
    <ligand>
        <name>substrate</name>
    </ligand>
</feature>
<feature type="active site" description="Proton acceptor" evidence="9 10">
    <location>
        <position position="23"/>
    </location>
</feature>
<dbReference type="AlphaFoldDB" id="A0A0L1JMH2"/>
<dbReference type="EC" id="4.2.1.10" evidence="6 9"/>
<proteinExistence type="inferred from homology"/>
<dbReference type="InterPro" id="IPR018509">
    <property type="entry name" value="DHquinase_II_CS"/>
</dbReference>
<keyword evidence="9" id="KW-0028">Amino-acid biosynthesis</keyword>
<dbReference type="PANTHER" id="PTHR21272">
    <property type="entry name" value="CATABOLIC 3-DEHYDROQUINASE"/>
    <property type="match status" value="1"/>
</dbReference>
<dbReference type="GO" id="GO:0009423">
    <property type="term" value="P:chorismate biosynthetic process"/>
    <property type="evidence" value="ECO:0007669"/>
    <property type="project" value="UniProtKB-UniRule"/>
</dbReference>
<dbReference type="NCBIfam" id="NF003805">
    <property type="entry name" value="PRK05395.1-2"/>
    <property type="match status" value="1"/>
</dbReference>
<dbReference type="PROSITE" id="PS01029">
    <property type="entry name" value="DEHYDROQUINASE_II"/>
    <property type="match status" value="1"/>
</dbReference>
<dbReference type="Proteomes" id="UP000036938">
    <property type="component" value="Unassembled WGS sequence"/>
</dbReference>
<dbReference type="STRING" id="1317121.ATO11_13485"/>
<feature type="site" description="Transition state stabilizer" evidence="9 12">
    <location>
        <position position="18"/>
    </location>
</feature>
<feature type="binding site" evidence="9 11">
    <location>
        <position position="111"/>
    </location>
    <ligand>
        <name>substrate</name>
    </ligand>
</feature>
<feature type="binding site" evidence="9 11">
    <location>
        <position position="74"/>
    </location>
    <ligand>
        <name>substrate</name>
    </ligand>
</feature>
<keyword evidence="7 9" id="KW-0057">Aromatic amino acid biosynthesis</keyword>
<dbReference type="GO" id="GO:0019631">
    <property type="term" value="P:quinate catabolic process"/>
    <property type="evidence" value="ECO:0007669"/>
    <property type="project" value="TreeGrafter"/>
</dbReference>
<evidence type="ECO:0000256" key="11">
    <source>
        <dbReference type="PIRSR" id="PIRSR001399-2"/>
    </source>
</evidence>
<feature type="binding site" evidence="9 11">
    <location>
        <position position="80"/>
    </location>
    <ligand>
        <name>substrate</name>
    </ligand>
</feature>
<evidence type="ECO:0000256" key="7">
    <source>
        <dbReference type="ARBA" id="ARBA00023141"/>
    </source>
</evidence>
<dbReference type="RefSeq" id="WP_050531431.1">
    <property type="nucleotide sequence ID" value="NZ_AQQZ01000006.1"/>
</dbReference>
<dbReference type="InterPro" id="IPR001874">
    <property type="entry name" value="DHquinase_II"/>
</dbReference>
<dbReference type="InterPro" id="IPR036441">
    <property type="entry name" value="DHquinase_II_sf"/>
</dbReference>
<protein>
    <recommendedName>
        <fullName evidence="6 9">3-dehydroquinate dehydratase</fullName>
        <shortName evidence="9">3-dehydroquinase</shortName>
        <ecNumber evidence="6 9">4.2.1.10</ecNumber>
    </recommendedName>
    <alternativeName>
        <fullName evidence="9">Type II DHQase</fullName>
    </alternativeName>
</protein>
<dbReference type="EMBL" id="AQQZ01000006">
    <property type="protein sequence ID" value="KNG92944.1"/>
    <property type="molecule type" value="Genomic_DNA"/>
</dbReference>
<dbReference type="PANTHER" id="PTHR21272:SF3">
    <property type="entry name" value="CATABOLIC 3-DEHYDROQUINASE"/>
    <property type="match status" value="1"/>
</dbReference>
<evidence type="ECO:0000256" key="4">
    <source>
        <dbReference type="ARBA" id="ARBA00011037"/>
    </source>
</evidence>
<gene>
    <name evidence="9" type="primary">aroQ</name>
    <name evidence="13" type="ORF">ATO11_13485</name>
</gene>
<comment type="subunit">
    <text evidence="5 9">Homododecamer.</text>
</comment>
<evidence type="ECO:0000256" key="2">
    <source>
        <dbReference type="ARBA" id="ARBA00003924"/>
    </source>
</evidence>
<comment type="similarity">
    <text evidence="4 9">Belongs to the type-II 3-dehydroquinase family.</text>
</comment>
<dbReference type="GO" id="GO:0008652">
    <property type="term" value="P:amino acid biosynthetic process"/>
    <property type="evidence" value="ECO:0007669"/>
    <property type="project" value="UniProtKB-KW"/>
</dbReference>
<comment type="pathway">
    <text evidence="3 9">Metabolic intermediate biosynthesis; chorismate biosynthesis; chorismate from D-erythrose 4-phosphate and phosphoenolpyruvate: step 3/7.</text>
</comment>
<evidence type="ECO:0000313" key="14">
    <source>
        <dbReference type="Proteomes" id="UP000036938"/>
    </source>
</evidence>
<evidence type="ECO:0000256" key="10">
    <source>
        <dbReference type="PIRSR" id="PIRSR001399-1"/>
    </source>
</evidence>
<dbReference type="OrthoDB" id="9790793at2"/>
<reference evidence="13 14" key="1">
    <citation type="journal article" date="2015" name="Int. J. Syst. Evol. Microbiol.">
        <title>Aestuariivita atlantica sp. nov., isolated from deep sea sediment of the Atlantic Ocean.</title>
        <authorList>
            <person name="Li G."/>
            <person name="Lai Q."/>
            <person name="Du Y."/>
            <person name="Liu X."/>
            <person name="Sun F."/>
            <person name="Shao Z."/>
        </authorList>
    </citation>
    <scope>NUCLEOTIDE SEQUENCE [LARGE SCALE GENOMIC DNA]</scope>
    <source>
        <strain evidence="13 14">22II-S11-z3</strain>
    </source>
</reference>
<dbReference type="Gene3D" id="3.40.50.9100">
    <property type="entry name" value="Dehydroquinase, class II"/>
    <property type="match status" value="1"/>
</dbReference>
<dbReference type="CDD" id="cd00466">
    <property type="entry name" value="DHQase_II"/>
    <property type="match status" value="1"/>
</dbReference>
<sequence length="147" mass="16294">MQSILILNGPNLNLLGQRQPEIYGRTTLDDIREMCTEHAQTLGIEIEFEQSNHEGALIDRIHQSKALHDGIVLNAGAYTHTSWALHDAVASVELPTIELHLSNVHAREPFRHHSCLAPVVIGLICGFGANGYRLAMDAMYSWLEDSA</sequence>
<evidence type="ECO:0000256" key="1">
    <source>
        <dbReference type="ARBA" id="ARBA00001864"/>
    </source>
</evidence>
<dbReference type="Pfam" id="PF01220">
    <property type="entry name" value="DHquinase_II"/>
    <property type="match status" value="1"/>
</dbReference>
<accession>A0A0L1JMH2</accession>
<evidence type="ECO:0000256" key="12">
    <source>
        <dbReference type="PIRSR" id="PIRSR001399-3"/>
    </source>
</evidence>
<dbReference type="HAMAP" id="MF_00169">
    <property type="entry name" value="AroQ"/>
    <property type="match status" value="1"/>
</dbReference>
<dbReference type="PIRSF" id="PIRSF001399">
    <property type="entry name" value="DHquinase_II"/>
    <property type="match status" value="1"/>
</dbReference>
<dbReference type="NCBIfam" id="NF003807">
    <property type="entry name" value="PRK05395.1-4"/>
    <property type="match status" value="1"/>
</dbReference>
<dbReference type="NCBIfam" id="NF003806">
    <property type="entry name" value="PRK05395.1-3"/>
    <property type="match status" value="1"/>
</dbReference>